<reference evidence="4" key="1">
    <citation type="submission" date="2023-07" db="EMBL/GenBank/DDBJ databases">
        <title>A chromosome-level genome assembly of Lolium multiflorum.</title>
        <authorList>
            <person name="Chen Y."/>
            <person name="Copetti D."/>
            <person name="Kolliker R."/>
            <person name="Studer B."/>
        </authorList>
    </citation>
    <scope>NUCLEOTIDE SEQUENCE</scope>
    <source>
        <strain evidence="4">02402/16</strain>
        <tissue evidence="4">Leaf</tissue>
    </source>
</reference>
<evidence type="ECO:0000256" key="2">
    <source>
        <dbReference type="SAM" id="SignalP"/>
    </source>
</evidence>
<feature type="compositionally biased region" description="Polar residues" evidence="1">
    <location>
        <begin position="354"/>
        <end position="365"/>
    </location>
</feature>
<dbReference type="EMBL" id="JAUUTY010000007">
    <property type="protein sequence ID" value="KAK1610435.1"/>
    <property type="molecule type" value="Genomic_DNA"/>
</dbReference>
<feature type="compositionally biased region" description="Low complexity" evidence="1">
    <location>
        <begin position="136"/>
        <end position="154"/>
    </location>
</feature>
<evidence type="ECO:0000313" key="4">
    <source>
        <dbReference type="EMBL" id="KAK1610435.1"/>
    </source>
</evidence>
<feature type="compositionally biased region" description="Polar residues" evidence="1">
    <location>
        <begin position="326"/>
        <end position="340"/>
    </location>
</feature>
<feature type="region of interest" description="Disordered" evidence="1">
    <location>
        <begin position="324"/>
        <end position="376"/>
    </location>
</feature>
<feature type="chain" id="PRO_5042175612" description="Transposase MuDR plant domain-containing protein" evidence="2">
    <location>
        <begin position="20"/>
        <end position="506"/>
    </location>
</feature>
<organism evidence="4 5">
    <name type="scientific">Lolium multiflorum</name>
    <name type="common">Italian ryegrass</name>
    <name type="synonym">Lolium perenne subsp. multiflorum</name>
    <dbReference type="NCBI Taxonomy" id="4521"/>
    <lineage>
        <taxon>Eukaryota</taxon>
        <taxon>Viridiplantae</taxon>
        <taxon>Streptophyta</taxon>
        <taxon>Embryophyta</taxon>
        <taxon>Tracheophyta</taxon>
        <taxon>Spermatophyta</taxon>
        <taxon>Magnoliopsida</taxon>
        <taxon>Liliopsida</taxon>
        <taxon>Poales</taxon>
        <taxon>Poaceae</taxon>
        <taxon>BOP clade</taxon>
        <taxon>Pooideae</taxon>
        <taxon>Poodae</taxon>
        <taxon>Poeae</taxon>
        <taxon>Poeae Chloroplast Group 2 (Poeae type)</taxon>
        <taxon>Loliodinae</taxon>
        <taxon>Loliinae</taxon>
        <taxon>Lolium</taxon>
    </lineage>
</organism>
<feature type="region of interest" description="Disordered" evidence="1">
    <location>
        <begin position="71"/>
        <end position="119"/>
    </location>
</feature>
<feature type="signal peptide" evidence="2">
    <location>
        <begin position="1"/>
        <end position="19"/>
    </location>
</feature>
<feature type="compositionally biased region" description="Low complexity" evidence="1">
    <location>
        <begin position="341"/>
        <end position="353"/>
    </location>
</feature>
<sequence length="506" mass="55061">MKLLMCMCLCICLVLVVASSPVPISGHRSSMVLGRRLLQDAVVTGGSPTPTTASTTDGTWPRRRRYVAVARAPPPSQGRRRRRFVAVARAPPPSLRRRRQGAAAATSPSPRRGAARLAAPKRIPTAVPLLCPVPHAAPRTSPQSSPSSAPSPTQLHGGDDQCFMSSASPRPEPLPGTKMSSSPPQSKFGGTGSNSFDLKIVVEAFFYTNADGRKSYVKGRTMVWTVDIDKFSIGALTHQLAVELNIGNNQLVSVWYYDKVLGQEVQLLYEQQPSLMFEMYAAELNVPLTVVVMDVTGSSASNCAENHVEFVPISVVSADDPLVIGTKSNPGTTTQPAHQPTTESVTSEVGSTSQPNVAQADQTQQPENPFNPFDNEEEYVGVDDEHLVGVSIPEHIVEASSVAPEEEASNAAEDDMDPDDVKHLMQQEEEVADMDLHYNVADDPYNADIKVGALFPDMVTFRKAIRHHAVVADFEMANVKTDSTRFRANCSWADCPWRIQREEACW</sequence>
<proteinExistence type="predicted"/>
<dbReference type="AlphaFoldDB" id="A0AAD8QXY7"/>
<name>A0AAD8QXY7_LOLMU</name>
<evidence type="ECO:0000256" key="1">
    <source>
        <dbReference type="SAM" id="MobiDB-lite"/>
    </source>
</evidence>
<evidence type="ECO:0000259" key="3">
    <source>
        <dbReference type="Pfam" id="PF03108"/>
    </source>
</evidence>
<feature type="region of interest" description="Disordered" evidence="1">
    <location>
        <begin position="132"/>
        <end position="191"/>
    </location>
</feature>
<keyword evidence="5" id="KW-1185">Reference proteome</keyword>
<feature type="domain" description="Transposase MuDR plant" evidence="3">
    <location>
        <begin position="448"/>
        <end position="500"/>
    </location>
</feature>
<evidence type="ECO:0000313" key="5">
    <source>
        <dbReference type="Proteomes" id="UP001231189"/>
    </source>
</evidence>
<keyword evidence="2" id="KW-0732">Signal</keyword>
<accession>A0AAD8QXY7</accession>
<dbReference type="Pfam" id="PF03108">
    <property type="entry name" value="DBD_Tnp_Mut"/>
    <property type="match status" value="1"/>
</dbReference>
<protein>
    <recommendedName>
        <fullName evidence="3">Transposase MuDR plant domain-containing protein</fullName>
    </recommendedName>
</protein>
<dbReference type="InterPro" id="IPR004332">
    <property type="entry name" value="Transposase_MuDR"/>
</dbReference>
<comment type="caution">
    <text evidence="4">The sequence shown here is derived from an EMBL/GenBank/DDBJ whole genome shotgun (WGS) entry which is preliminary data.</text>
</comment>
<dbReference type="Proteomes" id="UP001231189">
    <property type="component" value="Unassembled WGS sequence"/>
</dbReference>
<gene>
    <name evidence="4" type="ORF">QYE76_034108</name>
</gene>